<dbReference type="Proteomes" id="UP000550707">
    <property type="component" value="Unassembled WGS sequence"/>
</dbReference>
<gene>
    <name evidence="2" type="ORF">HJG59_008400</name>
</gene>
<proteinExistence type="predicted"/>
<evidence type="ECO:0000313" key="3">
    <source>
        <dbReference type="Proteomes" id="UP000550707"/>
    </source>
</evidence>
<keyword evidence="3" id="KW-1185">Reference proteome</keyword>
<reference evidence="2 3" key="1">
    <citation type="journal article" date="2020" name="Nature">
        <title>Six reference-quality genomes reveal evolution of bat adaptations.</title>
        <authorList>
            <person name="Jebb D."/>
            <person name="Huang Z."/>
            <person name="Pippel M."/>
            <person name="Hughes G.M."/>
            <person name="Lavrichenko K."/>
            <person name="Devanna P."/>
            <person name="Winkler S."/>
            <person name="Jermiin L.S."/>
            <person name="Skirmuntt E.C."/>
            <person name="Katzourakis A."/>
            <person name="Burkitt-Gray L."/>
            <person name="Ray D.A."/>
            <person name="Sullivan K.A.M."/>
            <person name="Roscito J.G."/>
            <person name="Kirilenko B.M."/>
            <person name="Davalos L.M."/>
            <person name="Corthals A.P."/>
            <person name="Power M.L."/>
            <person name="Jones G."/>
            <person name="Ransome R.D."/>
            <person name="Dechmann D.K.N."/>
            <person name="Locatelli A.G."/>
            <person name="Puechmaille S.J."/>
            <person name="Fedrigo O."/>
            <person name="Jarvis E.D."/>
            <person name="Hiller M."/>
            <person name="Vernes S.C."/>
            <person name="Myers E.W."/>
            <person name="Teeling E.C."/>
        </authorList>
    </citation>
    <scope>NUCLEOTIDE SEQUENCE [LARGE SCALE GENOMIC DNA]</scope>
    <source>
        <strain evidence="2">MMolMol1</strain>
        <tissue evidence="2">Muscle</tissue>
    </source>
</reference>
<dbReference type="EMBL" id="JACASF010000011">
    <property type="protein sequence ID" value="KAF6450532.1"/>
    <property type="molecule type" value="Genomic_DNA"/>
</dbReference>
<organism evidence="2 3">
    <name type="scientific">Molossus molossus</name>
    <name type="common">Pallas' mastiff bat</name>
    <name type="synonym">Vespertilio molossus</name>
    <dbReference type="NCBI Taxonomy" id="27622"/>
    <lineage>
        <taxon>Eukaryota</taxon>
        <taxon>Metazoa</taxon>
        <taxon>Chordata</taxon>
        <taxon>Craniata</taxon>
        <taxon>Vertebrata</taxon>
        <taxon>Euteleostomi</taxon>
        <taxon>Mammalia</taxon>
        <taxon>Eutheria</taxon>
        <taxon>Laurasiatheria</taxon>
        <taxon>Chiroptera</taxon>
        <taxon>Yangochiroptera</taxon>
        <taxon>Molossidae</taxon>
        <taxon>Molossus</taxon>
    </lineage>
</organism>
<accession>A0A7J8FTR4</accession>
<evidence type="ECO:0000256" key="1">
    <source>
        <dbReference type="SAM" id="MobiDB-lite"/>
    </source>
</evidence>
<protein>
    <submittedName>
        <fullName evidence="2">Uncharacterized protein</fullName>
    </submittedName>
</protein>
<dbReference type="InParanoid" id="A0A7J8FTR4"/>
<evidence type="ECO:0000313" key="2">
    <source>
        <dbReference type="EMBL" id="KAF6450532.1"/>
    </source>
</evidence>
<feature type="compositionally biased region" description="Basic and acidic residues" evidence="1">
    <location>
        <begin position="74"/>
        <end position="93"/>
    </location>
</feature>
<sequence>MTKPSLIWSCPANIILQQWGLILLNHHFHKDFQKIFKKKLDLAKDSSQVTFITFFFLILTRGHFSIFCSDRVEGREGKREREREKERNIDAKGTHRVATTCTTNQGRGQTATEVRALSGNRTRVSPDRRPVL</sequence>
<feature type="region of interest" description="Disordered" evidence="1">
    <location>
        <begin position="74"/>
        <end position="94"/>
    </location>
</feature>
<dbReference type="AlphaFoldDB" id="A0A7J8FTR4"/>
<comment type="caution">
    <text evidence="2">The sequence shown here is derived from an EMBL/GenBank/DDBJ whole genome shotgun (WGS) entry which is preliminary data.</text>
</comment>
<name>A0A7J8FTR4_MOLMO</name>